<evidence type="ECO:0000313" key="2">
    <source>
        <dbReference type="EMBL" id="MBU5626460.1"/>
    </source>
</evidence>
<sequence>MYETASFAKDVLASLSRENMVETVNAFSTLHRYSGKEQGEASVDYLMRKCGEYGIACERESYEGFFSIPVSASLTIQSPYCKTYEACGMVFSGEASNLTAEVYYDYLSGQKNRTLSQERERDAAFSGKIVLSHDGRAAFADRLKKAGAAGLVYIWPSTDDMLHHSNIGPIWGTPDTRDFDHLTFLPSVSFRHSDGEEIAEACRAGKVYGALHIKMDSAIARSTMPIATIPGKTSSFVLLSAHYDSWYEGITDNAAADAIILEIGRVLQEKQDQLLRGVKICWWSGHSDGRYAGSAWWCDNHWEQLRRHCVAHVNLDICGCKNTGRIIMRTSCMEGMEYGADRVEHLTGLRPESYIPMVKGADQSFWGVNVPITVMAKNEPLPGNEKACGDFYGAGGGPWWHAIGDTLDKLDVDAMVRDAKLNAEFVADFATCPVLPVQILSFISEMKHKLKELGQGIDAAEFDIAPVYEKLCALEGPAAALEEKIRATADGASDGIIQAVAGELNRIFYTTVDPYSFEPAMSIAFGGNQNTTMGGLRTAVGVTRETTDAMTYLCVKTTFIRQRNRLVGQMNEILWKIEQYLRTCEG</sequence>
<dbReference type="EMBL" id="JAHLQN010000001">
    <property type="protein sequence ID" value="MBU5626460.1"/>
    <property type="molecule type" value="Genomic_DNA"/>
</dbReference>
<comment type="caution">
    <text evidence="2">The sequence shown here is derived from an EMBL/GenBank/DDBJ whole genome shotgun (WGS) entry which is preliminary data.</text>
</comment>
<reference evidence="2 3" key="1">
    <citation type="submission" date="2021-06" db="EMBL/GenBank/DDBJ databases">
        <authorList>
            <person name="Sun Q."/>
            <person name="Li D."/>
        </authorList>
    </citation>
    <scope>NUCLEOTIDE SEQUENCE [LARGE SCALE GENOMIC DNA]</scope>
    <source>
        <strain evidence="2 3">MSJ-2</strain>
    </source>
</reference>
<dbReference type="PANTHER" id="PTHR10404:SF46">
    <property type="entry name" value="VACUOLAR PROTEIN SORTING-ASSOCIATED PROTEIN 70"/>
    <property type="match status" value="1"/>
</dbReference>
<dbReference type="PANTHER" id="PTHR10404">
    <property type="entry name" value="N-ACETYLATED-ALPHA-LINKED ACIDIC DIPEPTIDASE"/>
    <property type="match status" value="1"/>
</dbReference>
<name>A0ABS6F853_9FIRM</name>
<keyword evidence="3" id="KW-1185">Reference proteome</keyword>
<protein>
    <submittedName>
        <fullName evidence="2">Zn-dependent exopeptidase M28</fullName>
    </submittedName>
</protein>
<dbReference type="RefSeq" id="WP_216631942.1">
    <property type="nucleotide sequence ID" value="NZ_JAHLQN010000001.1"/>
</dbReference>
<dbReference type="InterPro" id="IPR039373">
    <property type="entry name" value="Peptidase_M28B"/>
</dbReference>
<proteinExistence type="predicted"/>
<gene>
    <name evidence="2" type="ORF">KQI82_05925</name>
</gene>
<dbReference type="Pfam" id="PF04389">
    <property type="entry name" value="Peptidase_M28"/>
    <property type="match status" value="1"/>
</dbReference>
<accession>A0ABS6F853</accession>
<evidence type="ECO:0000313" key="3">
    <source>
        <dbReference type="Proteomes" id="UP000787672"/>
    </source>
</evidence>
<evidence type="ECO:0000259" key="1">
    <source>
        <dbReference type="Pfam" id="PF04389"/>
    </source>
</evidence>
<feature type="domain" description="Peptidase M28" evidence="1">
    <location>
        <begin position="226"/>
        <end position="425"/>
    </location>
</feature>
<organism evidence="2 3">
    <name type="scientific">Dysosmobacter acutus</name>
    <dbReference type="NCBI Taxonomy" id="2841504"/>
    <lineage>
        <taxon>Bacteria</taxon>
        <taxon>Bacillati</taxon>
        <taxon>Bacillota</taxon>
        <taxon>Clostridia</taxon>
        <taxon>Eubacteriales</taxon>
        <taxon>Oscillospiraceae</taxon>
        <taxon>Dysosmobacter</taxon>
    </lineage>
</organism>
<dbReference type="Proteomes" id="UP000787672">
    <property type="component" value="Unassembled WGS sequence"/>
</dbReference>
<dbReference type="InterPro" id="IPR007484">
    <property type="entry name" value="Peptidase_M28"/>
</dbReference>